<evidence type="ECO:0000313" key="2">
    <source>
        <dbReference type="EMBL" id="KGM09391.1"/>
    </source>
</evidence>
<feature type="compositionally biased region" description="Acidic residues" evidence="1">
    <location>
        <begin position="29"/>
        <end position="43"/>
    </location>
</feature>
<organism evidence="2 3">
    <name type="scientific">Cellulomonas carbonis T26</name>
    <dbReference type="NCBI Taxonomy" id="947969"/>
    <lineage>
        <taxon>Bacteria</taxon>
        <taxon>Bacillati</taxon>
        <taxon>Actinomycetota</taxon>
        <taxon>Actinomycetes</taxon>
        <taxon>Micrococcales</taxon>
        <taxon>Cellulomonadaceae</taxon>
        <taxon>Cellulomonas</taxon>
    </lineage>
</organism>
<dbReference type="RefSeq" id="WP_043608778.1">
    <property type="nucleotide sequence ID" value="NZ_AXCY01000100.1"/>
</dbReference>
<dbReference type="Proteomes" id="UP000029839">
    <property type="component" value="Unassembled WGS sequence"/>
</dbReference>
<proteinExistence type="predicted"/>
<feature type="compositionally biased region" description="Basic and acidic residues" evidence="1">
    <location>
        <begin position="1"/>
        <end position="16"/>
    </location>
</feature>
<dbReference type="AlphaFoldDB" id="A0A0A0BN55"/>
<name>A0A0A0BN55_9CELL</name>
<feature type="region of interest" description="Disordered" evidence="1">
    <location>
        <begin position="1"/>
        <end position="66"/>
    </location>
</feature>
<sequence length="66" mass="7170">MTETPEARDARADDNRLAPADEPSAFADADVDEVAEGDAEETQYDLRSMPEETNPVADDPGSQLNF</sequence>
<evidence type="ECO:0000256" key="1">
    <source>
        <dbReference type="SAM" id="MobiDB-lite"/>
    </source>
</evidence>
<keyword evidence="3" id="KW-1185">Reference proteome</keyword>
<accession>A0A0A0BN55</accession>
<reference evidence="2 3" key="2">
    <citation type="journal article" date="2015" name="Stand. Genomic Sci.">
        <title>Draft genome sequence of Cellulomonas carbonis T26(T) and comparative analysis of six Cellulomonas genomes.</title>
        <authorList>
            <person name="Zhuang W."/>
            <person name="Zhang S."/>
            <person name="Xia X."/>
            <person name="Wang G."/>
        </authorList>
    </citation>
    <scope>NUCLEOTIDE SEQUENCE [LARGE SCALE GENOMIC DNA]</scope>
    <source>
        <strain evidence="2 3">T26</strain>
    </source>
</reference>
<evidence type="ECO:0000313" key="3">
    <source>
        <dbReference type="Proteomes" id="UP000029839"/>
    </source>
</evidence>
<gene>
    <name evidence="2" type="ORF">N868_02300</name>
</gene>
<reference evidence="2 3" key="1">
    <citation type="submission" date="2013-08" db="EMBL/GenBank/DDBJ databases">
        <title>Genome sequencing of Cellulomonas carbonis T26.</title>
        <authorList>
            <person name="Chen F."/>
            <person name="Li Y."/>
            <person name="Wang G."/>
        </authorList>
    </citation>
    <scope>NUCLEOTIDE SEQUENCE [LARGE SCALE GENOMIC DNA]</scope>
    <source>
        <strain evidence="2 3">T26</strain>
    </source>
</reference>
<protein>
    <submittedName>
        <fullName evidence="2">Uncharacterized protein</fullName>
    </submittedName>
</protein>
<dbReference type="EMBL" id="AXCY01000100">
    <property type="protein sequence ID" value="KGM09391.1"/>
    <property type="molecule type" value="Genomic_DNA"/>
</dbReference>
<comment type="caution">
    <text evidence="2">The sequence shown here is derived from an EMBL/GenBank/DDBJ whole genome shotgun (WGS) entry which is preliminary data.</text>
</comment>